<keyword evidence="1" id="KW-1133">Transmembrane helix</keyword>
<accession>A0A812B694</accession>
<evidence type="ECO:0000256" key="1">
    <source>
        <dbReference type="SAM" id="Phobius"/>
    </source>
</evidence>
<sequence>MDGQHFVHSSPKFPRAKPCKPLHQLFSDSHSLIQILSFSFIYSPILHTFYPHSLILLSSFRYSLSFSLILFILIFSFLFTHASIFSDSLFFSFPFSHCFILIRSFPHSFSFSNFLIHSLSLSLILSLSLYHSHSLIFSFTLSLHHSLILILTFSSLLVLQLSENPIDQTNMASPYLLSTLIDSDCPAKIKHRDLNLFNYVTKISQRSTETFFLTCHWEIIFPIRYSAVKTSVRGHPSTQPSSLLV</sequence>
<organism evidence="2 3">
    <name type="scientific">Acanthosepion pharaonis</name>
    <name type="common">Pharaoh cuttlefish</name>
    <name type="synonym">Sepia pharaonis</name>
    <dbReference type="NCBI Taxonomy" id="158019"/>
    <lineage>
        <taxon>Eukaryota</taxon>
        <taxon>Metazoa</taxon>
        <taxon>Spiralia</taxon>
        <taxon>Lophotrochozoa</taxon>
        <taxon>Mollusca</taxon>
        <taxon>Cephalopoda</taxon>
        <taxon>Coleoidea</taxon>
        <taxon>Decapodiformes</taxon>
        <taxon>Sepiida</taxon>
        <taxon>Sepiina</taxon>
        <taxon>Sepiidae</taxon>
        <taxon>Acanthosepion</taxon>
    </lineage>
</organism>
<feature type="transmembrane region" description="Helical" evidence="1">
    <location>
        <begin position="62"/>
        <end position="79"/>
    </location>
</feature>
<evidence type="ECO:0000313" key="3">
    <source>
        <dbReference type="Proteomes" id="UP000597762"/>
    </source>
</evidence>
<proteinExistence type="predicted"/>
<gene>
    <name evidence="2" type="ORF">SPHA_10865</name>
</gene>
<protein>
    <submittedName>
        <fullName evidence="2">Uncharacterized protein</fullName>
    </submittedName>
</protein>
<feature type="transmembrane region" description="Helical" evidence="1">
    <location>
        <begin position="136"/>
        <end position="159"/>
    </location>
</feature>
<keyword evidence="1" id="KW-0812">Transmembrane</keyword>
<keyword evidence="1" id="KW-0472">Membrane</keyword>
<comment type="caution">
    <text evidence="2">The sequence shown here is derived from an EMBL/GenBank/DDBJ whole genome shotgun (WGS) entry which is preliminary data.</text>
</comment>
<feature type="transmembrane region" description="Helical" evidence="1">
    <location>
        <begin position="114"/>
        <end position="130"/>
    </location>
</feature>
<feature type="transmembrane region" description="Helical" evidence="1">
    <location>
        <begin position="31"/>
        <end position="50"/>
    </location>
</feature>
<dbReference type="AlphaFoldDB" id="A0A812B694"/>
<reference evidence="2" key="1">
    <citation type="submission" date="2021-01" db="EMBL/GenBank/DDBJ databases">
        <authorList>
            <person name="Li R."/>
            <person name="Bekaert M."/>
        </authorList>
    </citation>
    <scope>NUCLEOTIDE SEQUENCE</scope>
    <source>
        <strain evidence="2">Farmed</strain>
    </source>
</reference>
<evidence type="ECO:0000313" key="2">
    <source>
        <dbReference type="EMBL" id="CAE1169967.1"/>
    </source>
</evidence>
<dbReference type="EMBL" id="CAHIKZ030000355">
    <property type="protein sequence ID" value="CAE1169967.1"/>
    <property type="molecule type" value="Genomic_DNA"/>
</dbReference>
<dbReference type="Proteomes" id="UP000597762">
    <property type="component" value="Unassembled WGS sequence"/>
</dbReference>
<keyword evidence="3" id="KW-1185">Reference proteome</keyword>
<name>A0A812B694_ACAPH</name>